<feature type="signal peptide" evidence="1">
    <location>
        <begin position="1"/>
        <end position="31"/>
    </location>
</feature>
<dbReference type="Proteomes" id="UP000192582">
    <property type="component" value="Unassembled WGS sequence"/>
</dbReference>
<dbReference type="InterPro" id="IPR008962">
    <property type="entry name" value="PapD-like_sf"/>
</dbReference>
<dbReference type="Gene3D" id="2.60.40.10">
    <property type="entry name" value="Immunoglobulins"/>
    <property type="match status" value="1"/>
</dbReference>
<name>A0A1W1UEN2_9DEIO</name>
<dbReference type="InterPro" id="IPR050643">
    <property type="entry name" value="Periplasmic_pilus_chap"/>
</dbReference>
<dbReference type="InterPro" id="IPR013783">
    <property type="entry name" value="Ig-like_fold"/>
</dbReference>
<evidence type="ECO:0000313" key="3">
    <source>
        <dbReference type="EMBL" id="SMB79244.1"/>
    </source>
</evidence>
<sequence length="241" mass="25268">MPRMLSASRPFSLLPLLGALVSVTLCSAAGAASFVIAPTSLRLEGGARTTATSVRNDTAVPVSFKVELAAWTQDGADRYTLSRDLIVNPTSFTLKPGQQQTIRVGWRGAPGSGEKAYRVYIQELPAASSPNAAAGMQVQALYRAGVPLLTYPKLGQPELKFSLEGTAGERMLVAQNVGTHFVTLQDVNIAVGEAKLVPGSVTVLAGGTLRLPLTGLPGTGAVNLSYQLGTQPQRLTLPEAR</sequence>
<evidence type="ECO:0000313" key="4">
    <source>
        <dbReference type="Proteomes" id="UP000192582"/>
    </source>
</evidence>
<dbReference type="SUPFAM" id="SSF49354">
    <property type="entry name" value="PapD-like"/>
    <property type="match status" value="1"/>
</dbReference>
<accession>A0A1W1UEN2</accession>
<dbReference type="GO" id="GO:0071555">
    <property type="term" value="P:cell wall organization"/>
    <property type="evidence" value="ECO:0007669"/>
    <property type="project" value="InterPro"/>
</dbReference>
<keyword evidence="1" id="KW-0732">Signal</keyword>
<dbReference type="GO" id="GO:0030288">
    <property type="term" value="C:outer membrane-bounded periplasmic space"/>
    <property type="evidence" value="ECO:0007669"/>
    <property type="project" value="InterPro"/>
</dbReference>
<dbReference type="Pfam" id="PF00345">
    <property type="entry name" value="PapD_N"/>
    <property type="match status" value="1"/>
</dbReference>
<evidence type="ECO:0000259" key="2">
    <source>
        <dbReference type="Pfam" id="PF00345"/>
    </source>
</evidence>
<protein>
    <submittedName>
        <fullName evidence="3">Fimbrial chaperone protein</fullName>
    </submittedName>
</protein>
<feature type="domain" description="Pili assembly chaperone N-terminal" evidence="2">
    <location>
        <begin position="34"/>
        <end position="153"/>
    </location>
</feature>
<evidence type="ECO:0000256" key="1">
    <source>
        <dbReference type="SAM" id="SignalP"/>
    </source>
</evidence>
<keyword evidence="4" id="KW-1185">Reference proteome</keyword>
<dbReference type="AlphaFoldDB" id="A0A1W1UEN2"/>
<dbReference type="STRING" id="695939.SAMN00790413_05850"/>
<gene>
    <name evidence="3" type="ORF">SAMN00790413_05850</name>
</gene>
<dbReference type="EMBL" id="FWWU01000003">
    <property type="protein sequence ID" value="SMB79244.1"/>
    <property type="molecule type" value="Genomic_DNA"/>
</dbReference>
<organism evidence="3 4">
    <name type="scientific">Deinococcus hopiensis KR-140</name>
    <dbReference type="NCBI Taxonomy" id="695939"/>
    <lineage>
        <taxon>Bacteria</taxon>
        <taxon>Thermotogati</taxon>
        <taxon>Deinococcota</taxon>
        <taxon>Deinococci</taxon>
        <taxon>Deinococcales</taxon>
        <taxon>Deinococcaceae</taxon>
        <taxon>Deinococcus</taxon>
    </lineage>
</organism>
<reference evidence="3 4" key="1">
    <citation type="submission" date="2017-04" db="EMBL/GenBank/DDBJ databases">
        <authorList>
            <person name="Afonso C.L."/>
            <person name="Miller P.J."/>
            <person name="Scott M.A."/>
            <person name="Spackman E."/>
            <person name="Goraichik I."/>
            <person name="Dimitrov K.M."/>
            <person name="Suarez D.L."/>
            <person name="Swayne D.E."/>
        </authorList>
    </citation>
    <scope>NUCLEOTIDE SEQUENCE [LARGE SCALE GENOMIC DNA]</scope>
    <source>
        <strain evidence="3 4">KR-140</strain>
    </source>
</reference>
<dbReference type="PANTHER" id="PTHR30251">
    <property type="entry name" value="PILUS ASSEMBLY CHAPERONE"/>
    <property type="match status" value="1"/>
</dbReference>
<dbReference type="PANTHER" id="PTHR30251:SF4">
    <property type="entry name" value="SLR1668 PROTEIN"/>
    <property type="match status" value="1"/>
</dbReference>
<feature type="chain" id="PRO_5012348155" evidence="1">
    <location>
        <begin position="32"/>
        <end position="241"/>
    </location>
</feature>
<dbReference type="InterPro" id="IPR016147">
    <property type="entry name" value="Pili_assmbl_chaperone_N"/>
</dbReference>
<proteinExistence type="predicted"/>